<sequence length="554" mass="59157">MQELTVLRTLIGAAADLALGRSPRATRYDVERDIAVRMPDGVTLLGDRYAPRRQSGPMPVVLIRLPYGRAGAFGQVYPAPLARRGFQVFIQATRGTFGSGGQFRPFTTEHEDGMATLAWLREQPWCDGRVAMVGGSYFGHTQWAVAPYADPPLVCASPHITSADIAQRIFYPGGAPSTQTALGWSAGIGRQERGGLDALRPGKQNRLRRALDRLPLQAADVAVAGAPVPFWRDFAGHAAPGDDFWSGADHAAQVARMPPVSMVTGWWDLFLAGNLDDFTALQRAGVPARLVVGPWQHGEPAELKAAVNSDLVWLDHHLRGGPAPGGPPVRIHLQQSGSWLGLDLWPPADRIPTPLYLAPSGQLSGAAPTGDEDADRFTYDPADPTPTVGGPLLSGPGKQADNAPVEARDDVLVFTGPVLDADLDLVGPVGARVYARTSLPHADVFVRLCDVDPAGVSRNITDGIRRLDPRTVPATDVTVGADGVLAVDVELFPTAYRVGAGHRLRVQVSGGAFPRFARNHGTGEPFATATGGVRCTFEVFHDAERPSHLILPIL</sequence>
<dbReference type="NCBIfam" id="TIGR00976">
    <property type="entry name" value="CocE_NonD"/>
    <property type="match status" value="1"/>
</dbReference>
<gene>
    <name evidence="3" type="ORF">JL107_02165</name>
</gene>
<dbReference type="EMBL" id="JAERWL010000002">
    <property type="protein sequence ID" value="MBM9475242.1"/>
    <property type="molecule type" value="Genomic_DNA"/>
</dbReference>
<dbReference type="Proteomes" id="UP000663801">
    <property type="component" value="Unassembled WGS sequence"/>
</dbReference>
<dbReference type="InterPro" id="IPR050585">
    <property type="entry name" value="Xaa-Pro_dipeptidyl-ppase/CocE"/>
</dbReference>
<keyword evidence="1 3" id="KW-0378">Hydrolase</keyword>
<feature type="domain" description="Xaa-Pro dipeptidyl-peptidase C-terminal" evidence="2">
    <location>
        <begin position="311"/>
        <end position="550"/>
    </location>
</feature>
<accession>A0A938YKR9</accession>
<keyword evidence="4" id="KW-1185">Reference proteome</keyword>
<evidence type="ECO:0000259" key="2">
    <source>
        <dbReference type="SMART" id="SM00939"/>
    </source>
</evidence>
<protein>
    <submittedName>
        <fullName evidence="3">CocE/NonD family hydrolase</fullName>
    </submittedName>
</protein>
<dbReference type="PANTHER" id="PTHR43056">
    <property type="entry name" value="PEPTIDASE S9 PROLYL OLIGOPEPTIDASE"/>
    <property type="match status" value="1"/>
</dbReference>
<evidence type="ECO:0000313" key="4">
    <source>
        <dbReference type="Proteomes" id="UP000663801"/>
    </source>
</evidence>
<dbReference type="Gene3D" id="1.10.3020.10">
    <property type="entry name" value="alpha-amino acid ester hydrolase ( Helical cap domain)"/>
    <property type="match status" value="1"/>
</dbReference>
<dbReference type="InterPro" id="IPR008979">
    <property type="entry name" value="Galactose-bd-like_sf"/>
</dbReference>
<dbReference type="RefSeq" id="WP_205255379.1">
    <property type="nucleotide sequence ID" value="NZ_BAAAPV010000001.1"/>
</dbReference>
<dbReference type="PANTHER" id="PTHR43056:SF10">
    <property type="entry name" value="COCE_NOND FAMILY, PUTATIVE (AFU_ORTHOLOGUE AFUA_7G00600)-RELATED"/>
    <property type="match status" value="1"/>
</dbReference>
<dbReference type="InterPro" id="IPR013736">
    <property type="entry name" value="Xaa-Pro_dipept_C"/>
</dbReference>
<dbReference type="Pfam" id="PF02129">
    <property type="entry name" value="Peptidase_S15"/>
    <property type="match status" value="1"/>
</dbReference>
<dbReference type="SUPFAM" id="SSF53474">
    <property type="entry name" value="alpha/beta-Hydrolases"/>
    <property type="match status" value="1"/>
</dbReference>
<evidence type="ECO:0000256" key="1">
    <source>
        <dbReference type="ARBA" id="ARBA00022801"/>
    </source>
</evidence>
<comment type="caution">
    <text evidence="3">The sequence shown here is derived from an EMBL/GenBank/DDBJ whole genome shotgun (WGS) entry which is preliminary data.</text>
</comment>
<dbReference type="Pfam" id="PF08530">
    <property type="entry name" value="PepX_C"/>
    <property type="match status" value="1"/>
</dbReference>
<dbReference type="SMART" id="SM00939">
    <property type="entry name" value="PepX_C"/>
    <property type="match status" value="1"/>
</dbReference>
<dbReference type="SUPFAM" id="SSF49785">
    <property type="entry name" value="Galactose-binding domain-like"/>
    <property type="match status" value="1"/>
</dbReference>
<dbReference type="InterPro" id="IPR029058">
    <property type="entry name" value="AB_hydrolase_fold"/>
</dbReference>
<dbReference type="InterPro" id="IPR000383">
    <property type="entry name" value="Xaa-Pro-like_dom"/>
</dbReference>
<dbReference type="InterPro" id="IPR005674">
    <property type="entry name" value="CocE/Ser_esterase"/>
</dbReference>
<dbReference type="Gene3D" id="3.40.50.1820">
    <property type="entry name" value="alpha/beta hydrolase"/>
    <property type="match status" value="1"/>
</dbReference>
<name>A0A938YKR9_9ACTN</name>
<dbReference type="Gene3D" id="2.60.120.260">
    <property type="entry name" value="Galactose-binding domain-like"/>
    <property type="match status" value="1"/>
</dbReference>
<organism evidence="3 4">
    <name type="scientific">Nakamurella flavida</name>
    <dbReference type="NCBI Taxonomy" id="363630"/>
    <lineage>
        <taxon>Bacteria</taxon>
        <taxon>Bacillati</taxon>
        <taxon>Actinomycetota</taxon>
        <taxon>Actinomycetes</taxon>
        <taxon>Nakamurellales</taxon>
        <taxon>Nakamurellaceae</taxon>
        <taxon>Nakamurella</taxon>
    </lineage>
</organism>
<dbReference type="AlphaFoldDB" id="A0A938YKR9"/>
<proteinExistence type="predicted"/>
<dbReference type="GO" id="GO:0008239">
    <property type="term" value="F:dipeptidyl-peptidase activity"/>
    <property type="evidence" value="ECO:0007669"/>
    <property type="project" value="InterPro"/>
</dbReference>
<evidence type="ECO:0000313" key="3">
    <source>
        <dbReference type="EMBL" id="MBM9475242.1"/>
    </source>
</evidence>
<reference evidence="3" key="1">
    <citation type="submission" date="2021-01" db="EMBL/GenBank/DDBJ databases">
        <title>KCTC 19127 draft genome.</title>
        <authorList>
            <person name="An D."/>
        </authorList>
    </citation>
    <scope>NUCLEOTIDE SEQUENCE</scope>
    <source>
        <strain evidence="3">KCTC 19127</strain>
    </source>
</reference>